<evidence type="ECO:0000256" key="1">
    <source>
        <dbReference type="SAM" id="Phobius"/>
    </source>
</evidence>
<keyword evidence="3" id="KW-1185">Reference proteome</keyword>
<dbReference type="Proteomes" id="UP000682111">
    <property type="component" value="Unassembled WGS sequence"/>
</dbReference>
<feature type="transmembrane region" description="Helical" evidence="1">
    <location>
        <begin position="20"/>
        <end position="43"/>
    </location>
</feature>
<dbReference type="EMBL" id="BORC01000003">
    <property type="protein sequence ID" value="GIN62324.1"/>
    <property type="molecule type" value="Genomic_DNA"/>
</dbReference>
<dbReference type="AlphaFoldDB" id="A0A919WIH3"/>
<feature type="transmembrane region" description="Helical" evidence="1">
    <location>
        <begin position="216"/>
        <end position="237"/>
    </location>
</feature>
<keyword evidence="1" id="KW-0812">Transmembrane</keyword>
<evidence type="ECO:0000313" key="2">
    <source>
        <dbReference type="EMBL" id="GIN62324.1"/>
    </source>
</evidence>
<keyword evidence="1" id="KW-1133">Transmembrane helix</keyword>
<organism evidence="2 3">
    <name type="scientific">Robertmurraya siralis</name>
    <dbReference type="NCBI Taxonomy" id="77777"/>
    <lineage>
        <taxon>Bacteria</taxon>
        <taxon>Bacillati</taxon>
        <taxon>Bacillota</taxon>
        <taxon>Bacilli</taxon>
        <taxon>Bacillales</taxon>
        <taxon>Bacillaceae</taxon>
        <taxon>Robertmurraya</taxon>
    </lineage>
</organism>
<protein>
    <recommendedName>
        <fullName evidence="4">ABC-2 type transporter domain-containing protein</fullName>
    </recommendedName>
</protein>
<name>A0A919WIH3_9BACI</name>
<feature type="transmembrane region" description="Helical" evidence="1">
    <location>
        <begin position="130"/>
        <end position="155"/>
    </location>
</feature>
<accession>A0A919WIH3</accession>
<evidence type="ECO:0008006" key="4">
    <source>
        <dbReference type="Google" id="ProtNLM"/>
    </source>
</evidence>
<feature type="transmembrane region" description="Helical" evidence="1">
    <location>
        <begin position="55"/>
        <end position="75"/>
    </location>
</feature>
<evidence type="ECO:0000313" key="3">
    <source>
        <dbReference type="Proteomes" id="UP000682111"/>
    </source>
</evidence>
<gene>
    <name evidence="2" type="ORF">J27TS8_23170</name>
</gene>
<dbReference type="OrthoDB" id="1864035at2"/>
<reference evidence="2" key="1">
    <citation type="submission" date="2021-03" db="EMBL/GenBank/DDBJ databases">
        <title>Antimicrobial resistance genes in bacteria isolated from Japanese honey, and their potential for conferring macrolide and lincosamide resistance in the American foulbrood pathogen Paenibacillus larvae.</title>
        <authorList>
            <person name="Okamoto M."/>
            <person name="Kumagai M."/>
            <person name="Kanamori H."/>
            <person name="Takamatsu D."/>
        </authorList>
    </citation>
    <scope>NUCLEOTIDE SEQUENCE</scope>
    <source>
        <strain evidence="2">J27TS8</strain>
    </source>
</reference>
<keyword evidence="1" id="KW-0472">Membrane</keyword>
<sequence>MRVLSTVKFTALRMLRSYIVLLLLLVVPIILLTVFSFILSGAVPESGVPYINETSMTQVLVFQLFGGSIVMSLIYNDLFTENKIRMYALPFNQTMYAFSIMMCGALFSTLLGALLMVYSQFVLGVMWQNWLWMIYIISLMAVLSIIVCLIFTFSVKNFKIAERLSEVYGIGFVVLAGLFFPMPENGFFDFLGSYGNPLTLSMGAIRDMGESNIGDAWFQANILLGAIIILFVVMLILGRRKIG</sequence>
<proteinExistence type="predicted"/>
<dbReference type="RefSeq" id="WP_137743927.1">
    <property type="nucleotide sequence ID" value="NZ_BORC01000003.1"/>
</dbReference>
<comment type="caution">
    <text evidence="2">The sequence shown here is derived from an EMBL/GenBank/DDBJ whole genome shotgun (WGS) entry which is preliminary data.</text>
</comment>
<feature type="transmembrane region" description="Helical" evidence="1">
    <location>
        <begin position="96"/>
        <end position="118"/>
    </location>
</feature>
<feature type="transmembrane region" description="Helical" evidence="1">
    <location>
        <begin position="167"/>
        <end position="183"/>
    </location>
</feature>